<feature type="domain" description="Glycosyltransferase 2-like" evidence="1">
    <location>
        <begin position="4"/>
        <end position="170"/>
    </location>
</feature>
<accession>A0A4U8QC37</accession>
<evidence type="ECO:0000259" key="1">
    <source>
        <dbReference type="Pfam" id="PF00535"/>
    </source>
</evidence>
<dbReference type="STRING" id="180332.GCA_000797495_01135"/>
<dbReference type="InterPro" id="IPR001173">
    <property type="entry name" value="Glyco_trans_2-like"/>
</dbReference>
<dbReference type="AlphaFoldDB" id="A0A4U8QC37"/>
<dbReference type="GO" id="GO:0016758">
    <property type="term" value="F:hexosyltransferase activity"/>
    <property type="evidence" value="ECO:0007669"/>
    <property type="project" value="UniProtKB-ARBA"/>
</dbReference>
<dbReference type="EMBL" id="QGQD01000069">
    <property type="protein sequence ID" value="TLC99485.1"/>
    <property type="molecule type" value="Genomic_DNA"/>
</dbReference>
<protein>
    <submittedName>
        <fullName evidence="2">Spore coat polysaccharide biosynthesis protein SpsA</fullName>
    </submittedName>
</protein>
<evidence type="ECO:0000313" key="2">
    <source>
        <dbReference type="EMBL" id="TLC99485.1"/>
    </source>
</evidence>
<keyword evidence="3" id="KW-1185">Reference proteome</keyword>
<dbReference type="Gene3D" id="3.90.550.10">
    <property type="entry name" value="Spore Coat Polysaccharide Biosynthesis Protein SpsA, Chain A"/>
    <property type="match status" value="1"/>
</dbReference>
<dbReference type="SUPFAM" id="SSF53448">
    <property type="entry name" value="Nucleotide-diphospho-sugar transferases"/>
    <property type="match status" value="1"/>
</dbReference>
<name>A0A4U8QC37_9FIRM</name>
<proteinExistence type="predicted"/>
<comment type="caution">
    <text evidence="2">The sequence shown here is derived from an EMBL/GenBank/DDBJ whole genome shotgun (WGS) entry which is preliminary data.</text>
</comment>
<dbReference type="Pfam" id="PF00535">
    <property type="entry name" value="Glycos_transf_2"/>
    <property type="match status" value="1"/>
</dbReference>
<evidence type="ECO:0000313" key="3">
    <source>
        <dbReference type="Proteomes" id="UP000306509"/>
    </source>
</evidence>
<dbReference type="PANTHER" id="PTHR22916:SF3">
    <property type="entry name" value="UDP-GLCNAC:BETAGAL BETA-1,3-N-ACETYLGLUCOSAMINYLTRANSFERASE-LIKE PROTEIN 1"/>
    <property type="match status" value="1"/>
</dbReference>
<dbReference type="Proteomes" id="UP000306509">
    <property type="component" value="Unassembled WGS sequence"/>
</dbReference>
<sequence length="310" mass="36734">MKVSVALAAFNGERYIKEQLQSVYEQSLTVDEVIICDDCSSDNTVLVAESFIREKNLHGSWHIYKNKENLGYAGNFIRTMNLCHGKYIFLCDQDDIWFHDKVMRMVKVMDDNPGIKLLACDYEPYACTKDAPKLSREIMNRMKNDGSVRHIHLDCKTIFIGSEGCAMSIRRQFFEQIKGYWTSGWAHDEFIWKLSLCEDACYLYHRILFKRRLHSDNVSKRKMHQIEKRIQFLDMLLVSHRQTLEYAKMKKLAPDILTMIRNNQESVRLRIELLKNKKWMNIIPLSLRYLKYYSCKRSILVEMLMSVRNK</sequence>
<dbReference type="InterPro" id="IPR029044">
    <property type="entry name" value="Nucleotide-diphossugar_trans"/>
</dbReference>
<dbReference type="RefSeq" id="WP_070042256.1">
    <property type="nucleotide sequence ID" value="NZ_CABMJZ010000106.1"/>
</dbReference>
<reference evidence="2 3" key="1">
    <citation type="journal article" date="2019" name="Anaerobe">
        <title>Detection of Robinsoniella peoriensis in multiple bone samples of a trauma patient.</title>
        <authorList>
            <person name="Schrottner P."/>
            <person name="Hartwich K."/>
            <person name="Bunk B."/>
            <person name="Schober I."/>
            <person name="Helbig S."/>
            <person name="Rudolph W.W."/>
            <person name="Gunzer F."/>
        </authorList>
    </citation>
    <scope>NUCLEOTIDE SEQUENCE [LARGE SCALE GENOMIC DNA]</scope>
    <source>
        <strain evidence="2 3">DSM 106044</strain>
    </source>
</reference>
<dbReference type="PANTHER" id="PTHR22916">
    <property type="entry name" value="GLYCOSYLTRANSFERASE"/>
    <property type="match status" value="1"/>
</dbReference>
<dbReference type="OrthoDB" id="9802649at2"/>
<organism evidence="2 3">
    <name type="scientific">Robinsoniella peoriensis</name>
    <dbReference type="NCBI Taxonomy" id="180332"/>
    <lineage>
        <taxon>Bacteria</taxon>
        <taxon>Bacillati</taxon>
        <taxon>Bacillota</taxon>
        <taxon>Clostridia</taxon>
        <taxon>Lachnospirales</taxon>
        <taxon>Lachnospiraceae</taxon>
        <taxon>Robinsoniella</taxon>
    </lineage>
</organism>
<gene>
    <name evidence="2" type="primary">spsA</name>
    <name evidence="2" type="ORF">DSM106044_03688</name>
</gene>